<evidence type="ECO:0000256" key="2">
    <source>
        <dbReference type="ARBA" id="ARBA00023015"/>
    </source>
</evidence>
<keyword evidence="3" id="KW-0238">DNA-binding</keyword>
<gene>
    <name evidence="6" type="ORF">SAMN04488118_101487</name>
</gene>
<dbReference type="CDD" id="cd05466">
    <property type="entry name" value="PBP2_LTTR_substrate"/>
    <property type="match status" value="1"/>
</dbReference>
<proteinExistence type="inferred from homology"/>
<dbReference type="GO" id="GO:0003677">
    <property type="term" value="F:DNA binding"/>
    <property type="evidence" value="ECO:0007669"/>
    <property type="project" value="UniProtKB-KW"/>
</dbReference>
<protein>
    <submittedName>
        <fullName evidence="6">Transcriptional regulator, LysR family</fullName>
    </submittedName>
</protein>
<dbReference type="AlphaFoldDB" id="A0A1G5PQJ0"/>
<dbReference type="SUPFAM" id="SSF46785">
    <property type="entry name" value="Winged helix' DNA-binding domain"/>
    <property type="match status" value="1"/>
</dbReference>
<feature type="domain" description="HTH lysR-type" evidence="5">
    <location>
        <begin position="20"/>
        <end position="77"/>
    </location>
</feature>
<dbReference type="GO" id="GO:0032993">
    <property type="term" value="C:protein-DNA complex"/>
    <property type="evidence" value="ECO:0007669"/>
    <property type="project" value="TreeGrafter"/>
</dbReference>
<dbReference type="PANTHER" id="PTHR30346">
    <property type="entry name" value="TRANSCRIPTIONAL DUAL REGULATOR HCAR-RELATED"/>
    <property type="match status" value="1"/>
</dbReference>
<keyword evidence="7" id="KW-1185">Reference proteome</keyword>
<dbReference type="Proteomes" id="UP000198767">
    <property type="component" value="Unassembled WGS sequence"/>
</dbReference>
<dbReference type="InterPro" id="IPR000847">
    <property type="entry name" value="LysR_HTH_N"/>
</dbReference>
<evidence type="ECO:0000256" key="4">
    <source>
        <dbReference type="ARBA" id="ARBA00023163"/>
    </source>
</evidence>
<dbReference type="GO" id="GO:0003700">
    <property type="term" value="F:DNA-binding transcription factor activity"/>
    <property type="evidence" value="ECO:0007669"/>
    <property type="project" value="InterPro"/>
</dbReference>
<dbReference type="FunFam" id="1.10.10.10:FF:000001">
    <property type="entry name" value="LysR family transcriptional regulator"/>
    <property type="match status" value="1"/>
</dbReference>
<dbReference type="InterPro" id="IPR036390">
    <property type="entry name" value="WH_DNA-bd_sf"/>
</dbReference>
<keyword evidence="2" id="KW-0805">Transcription regulation</keyword>
<dbReference type="PANTHER" id="PTHR30346:SF28">
    <property type="entry name" value="HTH-TYPE TRANSCRIPTIONAL REGULATOR CYNR"/>
    <property type="match status" value="1"/>
</dbReference>
<evidence type="ECO:0000256" key="1">
    <source>
        <dbReference type="ARBA" id="ARBA00009437"/>
    </source>
</evidence>
<dbReference type="Gene3D" id="1.10.10.10">
    <property type="entry name" value="Winged helix-like DNA-binding domain superfamily/Winged helix DNA-binding domain"/>
    <property type="match status" value="1"/>
</dbReference>
<dbReference type="InterPro" id="IPR005119">
    <property type="entry name" value="LysR_subst-bd"/>
</dbReference>
<reference evidence="6 7" key="1">
    <citation type="submission" date="2016-10" db="EMBL/GenBank/DDBJ databases">
        <authorList>
            <person name="de Groot N.N."/>
        </authorList>
    </citation>
    <scope>NUCLEOTIDE SEQUENCE [LARGE SCALE GENOMIC DNA]</scope>
    <source>
        <strain evidence="6 7">U95</strain>
    </source>
</reference>
<comment type="similarity">
    <text evidence="1">Belongs to the LysR transcriptional regulatory family.</text>
</comment>
<evidence type="ECO:0000259" key="5">
    <source>
        <dbReference type="PROSITE" id="PS50931"/>
    </source>
</evidence>
<organism evidence="6 7">
    <name type="scientific">Epibacterium ulvae</name>
    <dbReference type="NCBI Taxonomy" id="1156985"/>
    <lineage>
        <taxon>Bacteria</taxon>
        <taxon>Pseudomonadati</taxon>
        <taxon>Pseudomonadota</taxon>
        <taxon>Alphaproteobacteria</taxon>
        <taxon>Rhodobacterales</taxon>
        <taxon>Roseobacteraceae</taxon>
        <taxon>Epibacterium</taxon>
    </lineage>
</organism>
<dbReference type="Gene3D" id="3.40.190.290">
    <property type="match status" value="1"/>
</dbReference>
<dbReference type="PROSITE" id="PS50931">
    <property type="entry name" value="HTH_LYSR"/>
    <property type="match status" value="1"/>
</dbReference>
<dbReference type="Pfam" id="PF03466">
    <property type="entry name" value="LysR_substrate"/>
    <property type="match status" value="1"/>
</dbReference>
<dbReference type="Pfam" id="PF00126">
    <property type="entry name" value="HTH_1"/>
    <property type="match status" value="1"/>
</dbReference>
<sequence>MRNGANNQVSDMNALQHADLNWNLLRVFYMIGKEQGITKAANRLGLSQPSVSNALQKLETQLDCQLVYRDSRSFELTVHGDKIFQECRDIFHSAERISILVRDAEEEERGRVSYQIISDLVSPMLDELLRLYHHRNPSVTFQSEVSNSQAIVRSIQQGRASLGFCLLATPLVNLPSIRLFREEFRVFCGAEHPLFGQETVSLRDLQREPFISFACATEGMGLEPMSVLREGTRIGNRINGLSTNIEEIRRMIVAGLGIGILPLTSARDDIRRKDLWPLKIADEPIGADVYLVHAPFEKLTPSERKFVETAQELLALYPDID</sequence>
<accession>A0A1G5PQJ0</accession>
<dbReference type="STRING" id="1156985.SAMN04488118_101487"/>
<name>A0A1G5PQJ0_9RHOB</name>
<evidence type="ECO:0000313" key="7">
    <source>
        <dbReference type="Proteomes" id="UP000198767"/>
    </source>
</evidence>
<evidence type="ECO:0000256" key="3">
    <source>
        <dbReference type="ARBA" id="ARBA00023125"/>
    </source>
</evidence>
<dbReference type="InterPro" id="IPR036388">
    <property type="entry name" value="WH-like_DNA-bd_sf"/>
</dbReference>
<dbReference type="SUPFAM" id="SSF53850">
    <property type="entry name" value="Periplasmic binding protein-like II"/>
    <property type="match status" value="1"/>
</dbReference>
<keyword evidence="4" id="KW-0804">Transcription</keyword>
<evidence type="ECO:0000313" key="6">
    <source>
        <dbReference type="EMBL" id="SCZ51481.1"/>
    </source>
</evidence>
<dbReference type="PRINTS" id="PR00039">
    <property type="entry name" value="HTHLYSR"/>
</dbReference>
<dbReference type="EMBL" id="FMWG01000001">
    <property type="protein sequence ID" value="SCZ51481.1"/>
    <property type="molecule type" value="Genomic_DNA"/>
</dbReference>